<keyword evidence="1" id="KW-0677">Repeat</keyword>
<evidence type="ECO:0000256" key="1">
    <source>
        <dbReference type="ARBA" id="ARBA00022737"/>
    </source>
</evidence>
<dbReference type="InterPro" id="IPR027417">
    <property type="entry name" value="P-loop_NTPase"/>
</dbReference>
<dbReference type="Gene3D" id="3.40.50.300">
    <property type="entry name" value="P-loop containing nucleotide triphosphate hydrolases"/>
    <property type="match status" value="1"/>
</dbReference>
<comment type="caution">
    <text evidence="3">The sequence shown here is derived from an EMBL/GenBank/DDBJ whole genome shotgun (WGS) entry which is preliminary data.</text>
</comment>
<accession>A0AAV9TYF8</accession>
<reference evidence="3 4" key="1">
    <citation type="submission" date="2019-10" db="EMBL/GenBank/DDBJ databases">
        <authorList>
            <person name="Palmer J.M."/>
        </authorList>
    </citation>
    <scope>NUCLEOTIDE SEQUENCE [LARGE SCALE GENOMIC DNA]</scope>
    <source>
        <strain evidence="3 4">TWF696</strain>
    </source>
</reference>
<dbReference type="Pfam" id="PF24883">
    <property type="entry name" value="NPHP3_N"/>
    <property type="match status" value="1"/>
</dbReference>
<dbReference type="InterPro" id="IPR056884">
    <property type="entry name" value="NPHP3-like_N"/>
</dbReference>
<proteinExistence type="predicted"/>
<sequence>MDPGNINVIWERALAEYEATTKESLTGEKTKTALQRILNFWNHKAPSTSTATDDKSTNATADTEKSLATYLMEHTGTFQKARKNGKWNKIGHILGQYTSTAKDLISIAGTGASLPFPPASIIVLVTTHAAGAISTVSTELNAIEELFEVMTSFGRRVNLLKDRVPPEPEYQAMVIEVFCNMLAFCGDVSRRVKEGLGKVSAFFKALIRGGDPMVKAACDNVLNSIHRLDSATIFQTLATTVEISTKIDSLRSMAQNSFDGLQTNVSGIRAELNKQSRRDAQRDNRVKRVDENTTIMLELLLGGNRGGAVDTKSQKFRSLEIVTQSLSTGAEGHIVRRLIELEQTRVAGIFDWLAKSDIYTDLIEGRQRDLYVSGDCGTGKSFMAYSIYSDLRTKFDMESSSVVAYFAFDSRVKELRTVNSMLKFCSVQVAQQNDSYQRYIRELISKKLTTWTDDDCWMYLFGTETKDIEAELKVYIVLDGMDELEESEMESFNQHLRHVQEQDPSQSKLQTYLVMAGSLETMSHIRTEIPSEQTILLDKEKLRKSGDLKKLTETRLDSSSFPKLSRLKYSLRQQILDVIDNNADTFLYIDHMLRRLNAIGSVYFIRKELERPPQSTHELYKWLLEECARAHTLKEQEMLGYLFTWLAHSKMPLSLDAAQQLLNIVAKLVSSDTIVNIEEEARGRMSKILAILDADAERPDDPDSSDTDDHQCNYKNGISQANLLEDEQAFINFQESSLREYFKGNHDKSSDPLRPSVSAARLMLFKMSIAILTGQVGHDSDNTTQSNHTRGLAQLRAFAAKSWRVSLSGIMDEWTQLADNSIDRASWESVVLGLSQLLDGDNGGLKVLEKEVTRAFPVSFEVEALPPFSILGPTEDDQLDLLDKLEELAIRTKPLGLELGGSGERWFEKAWNTDGTPVAPSTAITAYLSKRHVKNWIEAKDEEAAYTSARFAVRAIYCLPFEQFSSLVGGTKLMKIFNIEPPTCEFYEEIVKFGQWDLDANAYRKISMALYIAELNTADSDAALKGLEIIETVDKTAHAATIFSLKFVVARSWFEVYDVQNLDAVRIDKDEYLANLDVVRIWLVDAVEAAKKISVDSEEYPELKPTINLAYQMLALVQTQFKEHLDSALGTMRLAEETSSPDTWRRYFNPLIQIFAENKMWESVIELTEILDNPLADEYRHPRTHRCIHRAAKACKRGDHVRELYHKAACRPVLEGAKVPGTRLQWATLERFVRMDTAAAKEQLYKILSAKTTTFYLRSAAQQLVNIILEEFRLAKTYDAKEAAVHEMERVVEKVQQRHGFEFRPELSAIPIPLAIMRKKMGPTRAFYTALNASFNACLEALQDDSPTNDADSLRLLAWILCLVSDDREDARLALTCCFYNVTRLNDVDGDAYDPGMVCSACWNSMPTLDPKRKIHMCLVCTDVDLCAGCYKVATAGEEDESYVKVCPGGHEYLGFPADDWEGVKGGVLRYGGKEVPFATWREGLREKWRTYWEEYCLTQLRP</sequence>
<name>A0AAV9TYF8_9PEZI</name>
<organism evidence="3 4">
    <name type="scientific">Orbilia brochopaga</name>
    <dbReference type="NCBI Taxonomy" id="3140254"/>
    <lineage>
        <taxon>Eukaryota</taxon>
        <taxon>Fungi</taxon>
        <taxon>Dikarya</taxon>
        <taxon>Ascomycota</taxon>
        <taxon>Pezizomycotina</taxon>
        <taxon>Orbiliomycetes</taxon>
        <taxon>Orbiliales</taxon>
        <taxon>Orbiliaceae</taxon>
        <taxon>Orbilia</taxon>
    </lineage>
</organism>
<dbReference type="EMBL" id="JAVHNQ010000016">
    <property type="protein sequence ID" value="KAK6331132.1"/>
    <property type="molecule type" value="Genomic_DNA"/>
</dbReference>
<dbReference type="PANTHER" id="PTHR10039:SF17">
    <property type="entry name" value="FUNGAL STAND N-TERMINAL GOODBYE DOMAIN-CONTAINING PROTEIN-RELATED"/>
    <property type="match status" value="1"/>
</dbReference>
<feature type="domain" description="Nephrocystin 3-like N-terminal" evidence="2">
    <location>
        <begin position="350"/>
        <end position="508"/>
    </location>
</feature>
<gene>
    <name evidence="3" type="ORF">TWF696_003202</name>
</gene>
<dbReference type="PANTHER" id="PTHR10039">
    <property type="entry name" value="AMELOGENIN"/>
    <property type="match status" value="1"/>
</dbReference>
<protein>
    <recommendedName>
        <fullName evidence="2">Nephrocystin 3-like N-terminal domain-containing protein</fullName>
    </recommendedName>
</protein>
<evidence type="ECO:0000313" key="3">
    <source>
        <dbReference type="EMBL" id="KAK6331132.1"/>
    </source>
</evidence>
<evidence type="ECO:0000313" key="4">
    <source>
        <dbReference type="Proteomes" id="UP001375240"/>
    </source>
</evidence>
<keyword evidence="4" id="KW-1185">Reference proteome</keyword>
<evidence type="ECO:0000259" key="2">
    <source>
        <dbReference type="Pfam" id="PF24883"/>
    </source>
</evidence>
<dbReference type="Proteomes" id="UP001375240">
    <property type="component" value="Unassembled WGS sequence"/>
</dbReference>